<protein>
    <submittedName>
        <fullName evidence="2">Uncharacterized protein</fullName>
    </submittedName>
</protein>
<dbReference type="EMBL" id="NKXS01002131">
    <property type="protein sequence ID" value="PIN15172.1"/>
    <property type="molecule type" value="Genomic_DNA"/>
</dbReference>
<evidence type="ECO:0000313" key="1">
    <source>
        <dbReference type="EMBL" id="PIN15172.1"/>
    </source>
</evidence>
<sequence>MITQSLFQNPFGILLQPPPANPYLPLPTRSFCHACSVPHIPNYTSPHLIFFSPIIFPPLSIPSENRRSSKYPAINTSIYLCIINFYFLNLVHL</sequence>
<proteinExistence type="predicted"/>
<evidence type="ECO:0000313" key="2">
    <source>
        <dbReference type="EMBL" id="PIN15173.1"/>
    </source>
</evidence>
<dbReference type="AlphaFoldDB" id="A0A2G9HCI6"/>
<reference evidence="3" key="2">
    <citation type="journal article" date="2018" name="Gigascience">
        <title>Genome assembly of the Pink Ipe (Handroanthus impetiginosus, Bignoniaceae), a highly valued, ecologically keystone Neotropical timber forest tree.</title>
        <authorList>
            <person name="Silva-Junior O.B."/>
            <person name="Grattapaglia D."/>
            <person name="Novaes E."/>
            <person name="Collevatti R.G."/>
        </authorList>
    </citation>
    <scope>NUCLEOTIDE SEQUENCE [LARGE SCALE GENOMIC DNA]</scope>
    <source>
        <strain evidence="3">cv. UFG-1</strain>
    </source>
</reference>
<dbReference type="EMBL" id="NKXS01002131">
    <property type="protein sequence ID" value="PIN15173.1"/>
    <property type="molecule type" value="Genomic_DNA"/>
</dbReference>
<gene>
    <name evidence="1" type="ORF">CDL12_12184</name>
    <name evidence="2" type="ORF">CDL12_12185</name>
</gene>
<reference evidence="2" key="1">
    <citation type="submission" date="2017-07" db="EMBL/GenBank/DDBJ databases">
        <authorList>
            <person name="Sun Z.S."/>
            <person name="Albrecht U."/>
            <person name="Echele G."/>
            <person name="Lee C.C."/>
        </authorList>
    </citation>
    <scope>NUCLEOTIDE SEQUENCE</scope>
    <source>
        <strain evidence="2">UFG-1</strain>
        <tissue evidence="2">Leaf</tissue>
    </source>
</reference>
<evidence type="ECO:0000313" key="3">
    <source>
        <dbReference type="Proteomes" id="UP000231279"/>
    </source>
</evidence>
<dbReference type="Proteomes" id="UP000231279">
    <property type="component" value="Unassembled WGS sequence"/>
</dbReference>
<organism evidence="2 3">
    <name type="scientific">Handroanthus impetiginosus</name>
    <dbReference type="NCBI Taxonomy" id="429701"/>
    <lineage>
        <taxon>Eukaryota</taxon>
        <taxon>Viridiplantae</taxon>
        <taxon>Streptophyta</taxon>
        <taxon>Embryophyta</taxon>
        <taxon>Tracheophyta</taxon>
        <taxon>Spermatophyta</taxon>
        <taxon>Magnoliopsida</taxon>
        <taxon>eudicotyledons</taxon>
        <taxon>Gunneridae</taxon>
        <taxon>Pentapetalae</taxon>
        <taxon>asterids</taxon>
        <taxon>lamiids</taxon>
        <taxon>Lamiales</taxon>
        <taxon>Bignoniaceae</taxon>
        <taxon>Crescentiina</taxon>
        <taxon>Tabebuia alliance</taxon>
        <taxon>Handroanthus</taxon>
    </lineage>
</organism>
<reference evidence="2" key="3">
    <citation type="journal article" date="2018" name="Gigascience">
        <title>Genome assembly of the pink ipe (Handroanthus impetiginosus, Bignoniaceae), a highly-valued ecologically keystone neotropical timber forest tree.</title>
        <authorList>
            <person name="Silva-Junior O.B."/>
            <person name="Novaes E."/>
            <person name="Grattapaglia D."/>
            <person name="Collevatti R.G."/>
        </authorList>
    </citation>
    <scope>NUCLEOTIDE SEQUENCE [LARGE SCALE GENOMIC DNA]</scope>
    <source>
        <strain evidence="2">UFG-1</strain>
        <tissue evidence="2">Leaf</tissue>
    </source>
</reference>
<keyword evidence="3" id="KW-1185">Reference proteome</keyword>
<name>A0A2G9HCI6_9LAMI</name>
<accession>A0A2G9HCI6</accession>
<comment type="caution">
    <text evidence="2">The sequence shown here is derived from an EMBL/GenBank/DDBJ whole genome shotgun (WGS) entry which is preliminary data.</text>
</comment>